<dbReference type="AlphaFoldDB" id="A0A1P8EG67"/>
<dbReference type="STRING" id="487316.BEN76_03920"/>
<accession>A0A1P8EG67</accession>
<reference evidence="1 2" key="1">
    <citation type="submission" date="2016-08" db="EMBL/GenBank/DDBJ databases">
        <title>Complete genome sequence of Acinetobacter baylyi strain GFJ2.</title>
        <authorList>
            <person name="Tabata M."/>
            <person name="Kuboki S."/>
            <person name="Gibu N."/>
            <person name="Kinouchi Y."/>
            <person name="Vangnai A."/>
            <person name="Kasai D."/>
            <person name="Fukuda M."/>
        </authorList>
    </citation>
    <scope>NUCLEOTIDE SEQUENCE [LARGE SCALE GENOMIC DNA]</scope>
    <source>
        <strain evidence="1 2">GFJ2</strain>
    </source>
</reference>
<protein>
    <recommendedName>
        <fullName evidence="3">DUF1834 family protein</fullName>
    </recommendedName>
</protein>
<evidence type="ECO:0000313" key="1">
    <source>
        <dbReference type="EMBL" id="APV35209.1"/>
    </source>
</evidence>
<dbReference type="InterPro" id="IPR014972">
    <property type="entry name" value="Phage_Mu_Gp37"/>
</dbReference>
<evidence type="ECO:0000313" key="2">
    <source>
        <dbReference type="Proteomes" id="UP000185674"/>
    </source>
</evidence>
<dbReference type="Pfam" id="PF08873">
    <property type="entry name" value="Phage_Mu_Gp37"/>
    <property type="match status" value="1"/>
</dbReference>
<dbReference type="EMBL" id="CP016896">
    <property type="protein sequence ID" value="APV35209.1"/>
    <property type="molecule type" value="Genomic_DNA"/>
</dbReference>
<dbReference type="Proteomes" id="UP000185674">
    <property type="component" value="Chromosome"/>
</dbReference>
<sequence>MVDLNLSIVEQGIKSVMAEQITNKLWPWVREIRTYGGEFDDETLAFVKLFPAIWVTYQGSISEKTSHNKTEYQSTFVVLVGARSLRNEESQRHSAGADIGTFEMLDRVQRLLSNNDLSSQNIQGLAGLELGKTRTIFNTTTRSQSISVLAQEFTTSYVIQASDRDREEAETEAMLTHVNLNYYFDPEDFGIADAADLVELKGEN</sequence>
<organism evidence="1 2">
    <name type="scientific">Acinetobacter soli</name>
    <dbReference type="NCBI Taxonomy" id="487316"/>
    <lineage>
        <taxon>Bacteria</taxon>
        <taxon>Pseudomonadati</taxon>
        <taxon>Pseudomonadota</taxon>
        <taxon>Gammaproteobacteria</taxon>
        <taxon>Moraxellales</taxon>
        <taxon>Moraxellaceae</taxon>
        <taxon>Acinetobacter</taxon>
    </lineage>
</organism>
<evidence type="ECO:0008006" key="3">
    <source>
        <dbReference type="Google" id="ProtNLM"/>
    </source>
</evidence>
<dbReference type="RefSeq" id="WP_076032315.1">
    <property type="nucleotide sequence ID" value="NZ_CP016896.1"/>
</dbReference>
<gene>
    <name evidence="1" type="ORF">BEN76_03920</name>
</gene>
<name>A0A1P8EG67_9GAMM</name>
<proteinExistence type="predicted"/>
<dbReference type="KEGG" id="asol:BEN76_03920"/>